<evidence type="ECO:0000256" key="4">
    <source>
        <dbReference type="ARBA" id="ARBA00023242"/>
    </source>
</evidence>
<accession>A0A3N4I042</accession>
<keyword evidence="4" id="KW-0539">Nucleus</keyword>
<dbReference type="GO" id="GO:0003700">
    <property type="term" value="F:DNA-binding transcription factor activity"/>
    <property type="evidence" value="ECO:0007669"/>
    <property type="project" value="InterPro"/>
</dbReference>
<dbReference type="PANTHER" id="PTHR10015:SF427">
    <property type="entry name" value="HEAT SHOCK FACTOR PROTEIN"/>
    <property type="match status" value="1"/>
</dbReference>
<keyword evidence="3" id="KW-0238">DNA-binding</keyword>
<feature type="domain" description="HSF-type DNA-binding" evidence="7">
    <location>
        <begin position="222"/>
        <end position="329"/>
    </location>
</feature>
<evidence type="ECO:0000256" key="3">
    <source>
        <dbReference type="ARBA" id="ARBA00023125"/>
    </source>
</evidence>
<feature type="region of interest" description="Disordered" evidence="6">
    <location>
        <begin position="850"/>
        <end position="874"/>
    </location>
</feature>
<feature type="compositionally biased region" description="Pro residues" evidence="6">
    <location>
        <begin position="700"/>
        <end position="712"/>
    </location>
</feature>
<dbReference type="SUPFAM" id="SSF46785">
    <property type="entry name" value="Winged helix' DNA-binding domain"/>
    <property type="match status" value="1"/>
</dbReference>
<evidence type="ECO:0000256" key="5">
    <source>
        <dbReference type="RuleBase" id="RU004020"/>
    </source>
</evidence>
<feature type="compositionally biased region" description="Polar residues" evidence="6">
    <location>
        <begin position="513"/>
        <end position="553"/>
    </location>
</feature>
<feature type="compositionally biased region" description="Polar residues" evidence="6">
    <location>
        <begin position="747"/>
        <end position="757"/>
    </location>
</feature>
<comment type="similarity">
    <text evidence="2 5">Belongs to the HSF family.</text>
</comment>
<dbReference type="InterPro" id="IPR036390">
    <property type="entry name" value="WH_DNA-bd_sf"/>
</dbReference>
<organism evidence="8 9">
    <name type="scientific">Ascobolus immersus RN42</name>
    <dbReference type="NCBI Taxonomy" id="1160509"/>
    <lineage>
        <taxon>Eukaryota</taxon>
        <taxon>Fungi</taxon>
        <taxon>Dikarya</taxon>
        <taxon>Ascomycota</taxon>
        <taxon>Pezizomycotina</taxon>
        <taxon>Pezizomycetes</taxon>
        <taxon>Pezizales</taxon>
        <taxon>Ascobolaceae</taxon>
        <taxon>Ascobolus</taxon>
    </lineage>
</organism>
<dbReference type="AlphaFoldDB" id="A0A3N4I042"/>
<dbReference type="EMBL" id="ML119726">
    <property type="protein sequence ID" value="RPA77480.1"/>
    <property type="molecule type" value="Genomic_DNA"/>
</dbReference>
<evidence type="ECO:0000313" key="9">
    <source>
        <dbReference type="Proteomes" id="UP000275078"/>
    </source>
</evidence>
<gene>
    <name evidence="8" type="ORF">BJ508DRAFT_170864</name>
</gene>
<dbReference type="InterPro" id="IPR036388">
    <property type="entry name" value="WH-like_DNA-bd_sf"/>
</dbReference>
<evidence type="ECO:0000259" key="7">
    <source>
        <dbReference type="SMART" id="SM00415"/>
    </source>
</evidence>
<feature type="compositionally biased region" description="Polar residues" evidence="6">
    <location>
        <begin position="667"/>
        <end position="689"/>
    </location>
</feature>
<sequence>MHSAQQQQQQNSRKRSSLQANLSGGQLNVSSGPMGNGGQAPMTVHQMQQQQQQQQQAQQQAQQRQQATSQFNAYLNMAAGNQQALYGNGLMNGLGNGVDGTGSGLGANGLLSSTDAEIANYANGLANGDTRYGALQHGNVLGGGSALADTNNQLALRARVPNQIMRLGPQYGFPGNNNMGGDNTGLMAGGGVPNLGLPTNFALDEQAELQARIRKIKNKKANIPPFVQKLSQFVNDPKCDHLIRWSESGNSFLVLDEDEFSKTLIPDLFKHNNYASFVRQLNMYGFHKVVGLADGSLKTSEQRSKPPSEYENEYFKRGMPDLMWLIQKPNNSNKRKKGKKAKVEDTDDEEMSDKDNDENAGQNGHGGQNLLEGPGTISTHQQHGAPAKSVDLSNISTQLDALRNHQALISLAISKLKKDHHQLYEQSLAFQALHDRHEATINAILNFLHNVYDKGLGGTIGGALANLFATTAVSEALPRTPDGVSGPGGIRNMAGTPRMGGVKRRQLLLENGPTPSTNGTASSSNNMRPSVSHTGSPQISYASSYRSPTTETFVQDDDATDLPTSPTHRADNLPETHTFYSNQPSPSALTPRPSLGRSITPMSASAAGASTMVNNGKQFLNSHNQALLQKAAEIGQLEKLHDAQDHNINSFLRYINDANASAAASPRTINDTPSNSTSPIMKHLSNTSGILPGSPLSDMHPPPPPNPTPLATPTPATIATPTSTSTTSSIPTTTTATTSTAPSSLSDNMLPTSTSAPSDVPHPTSFTPDANLDFANFIEDTMLETNHFGNDLFGSEFNTAFMDNLGLDSGVNLTTMSDGLADSLASAQNPMMHDDGLPIGNDSGIGIALGTGGKSPQVEEITDGEGSVKRRRVA</sequence>
<dbReference type="PANTHER" id="PTHR10015">
    <property type="entry name" value="HEAT SHOCK TRANSCRIPTION FACTOR"/>
    <property type="match status" value="1"/>
</dbReference>
<dbReference type="Gene3D" id="1.10.10.10">
    <property type="entry name" value="Winged helix-like DNA-binding domain superfamily/Winged helix DNA-binding domain"/>
    <property type="match status" value="1"/>
</dbReference>
<keyword evidence="9" id="KW-1185">Reference proteome</keyword>
<feature type="compositionally biased region" description="Low complexity" evidence="6">
    <location>
        <begin position="713"/>
        <end position="746"/>
    </location>
</feature>
<feature type="compositionally biased region" description="Acidic residues" evidence="6">
    <location>
        <begin position="345"/>
        <end position="358"/>
    </location>
</feature>
<dbReference type="Proteomes" id="UP000275078">
    <property type="component" value="Unassembled WGS sequence"/>
</dbReference>
<evidence type="ECO:0000256" key="2">
    <source>
        <dbReference type="ARBA" id="ARBA00006403"/>
    </source>
</evidence>
<evidence type="ECO:0000313" key="8">
    <source>
        <dbReference type="EMBL" id="RPA77480.1"/>
    </source>
</evidence>
<feature type="compositionally biased region" description="Low complexity" evidence="6">
    <location>
        <begin position="1"/>
        <end position="10"/>
    </location>
</feature>
<dbReference type="SMART" id="SM00415">
    <property type="entry name" value="HSF"/>
    <property type="match status" value="1"/>
</dbReference>
<dbReference type="OrthoDB" id="60033at2759"/>
<evidence type="ECO:0000256" key="6">
    <source>
        <dbReference type="SAM" id="MobiDB-lite"/>
    </source>
</evidence>
<feature type="region of interest" description="Disordered" evidence="6">
    <location>
        <begin position="662"/>
        <end position="765"/>
    </location>
</feature>
<dbReference type="GO" id="GO:0043565">
    <property type="term" value="F:sequence-specific DNA binding"/>
    <property type="evidence" value="ECO:0007669"/>
    <property type="project" value="InterPro"/>
</dbReference>
<feature type="region of interest" description="Disordered" evidence="6">
    <location>
        <begin position="511"/>
        <end position="601"/>
    </location>
</feature>
<dbReference type="FunFam" id="1.10.10.10:FF:000173">
    <property type="entry name" value="Heat shock transcription factor Hsf1"/>
    <property type="match status" value="1"/>
</dbReference>
<evidence type="ECO:0000256" key="1">
    <source>
        <dbReference type="ARBA" id="ARBA00004123"/>
    </source>
</evidence>
<feature type="region of interest" description="Disordered" evidence="6">
    <location>
        <begin position="1"/>
        <end position="64"/>
    </location>
</feature>
<feature type="compositionally biased region" description="Polar residues" evidence="6">
    <location>
        <begin position="578"/>
        <end position="588"/>
    </location>
</feature>
<proteinExistence type="inferred from homology"/>
<comment type="subcellular location">
    <subcellularLocation>
        <location evidence="1">Nucleus</location>
    </subcellularLocation>
</comment>
<dbReference type="InterPro" id="IPR000232">
    <property type="entry name" value="HSF_DNA-bd"/>
</dbReference>
<dbReference type="STRING" id="1160509.A0A3N4I042"/>
<dbReference type="Pfam" id="PF00447">
    <property type="entry name" value="HSF_DNA-bind"/>
    <property type="match status" value="1"/>
</dbReference>
<feature type="compositionally biased region" description="Low complexity" evidence="6">
    <location>
        <begin position="46"/>
        <end position="64"/>
    </location>
</feature>
<name>A0A3N4I042_ASCIM</name>
<dbReference type="PRINTS" id="PR00056">
    <property type="entry name" value="HSFDOMAIN"/>
</dbReference>
<reference evidence="8 9" key="1">
    <citation type="journal article" date="2018" name="Nat. Ecol. Evol.">
        <title>Pezizomycetes genomes reveal the molecular basis of ectomycorrhizal truffle lifestyle.</title>
        <authorList>
            <person name="Murat C."/>
            <person name="Payen T."/>
            <person name="Noel B."/>
            <person name="Kuo A."/>
            <person name="Morin E."/>
            <person name="Chen J."/>
            <person name="Kohler A."/>
            <person name="Krizsan K."/>
            <person name="Balestrini R."/>
            <person name="Da Silva C."/>
            <person name="Montanini B."/>
            <person name="Hainaut M."/>
            <person name="Levati E."/>
            <person name="Barry K.W."/>
            <person name="Belfiori B."/>
            <person name="Cichocki N."/>
            <person name="Clum A."/>
            <person name="Dockter R.B."/>
            <person name="Fauchery L."/>
            <person name="Guy J."/>
            <person name="Iotti M."/>
            <person name="Le Tacon F."/>
            <person name="Lindquist E.A."/>
            <person name="Lipzen A."/>
            <person name="Malagnac F."/>
            <person name="Mello A."/>
            <person name="Molinier V."/>
            <person name="Miyauchi S."/>
            <person name="Poulain J."/>
            <person name="Riccioni C."/>
            <person name="Rubini A."/>
            <person name="Sitrit Y."/>
            <person name="Splivallo R."/>
            <person name="Traeger S."/>
            <person name="Wang M."/>
            <person name="Zifcakova L."/>
            <person name="Wipf D."/>
            <person name="Zambonelli A."/>
            <person name="Paolocci F."/>
            <person name="Nowrousian M."/>
            <person name="Ottonello S."/>
            <person name="Baldrian P."/>
            <person name="Spatafora J.W."/>
            <person name="Henrissat B."/>
            <person name="Nagy L.G."/>
            <person name="Aury J.M."/>
            <person name="Wincker P."/>
            <person name="Grigoriev I.V."/>
            <person name="Bonfante P."/>
            <person name="Martin F.M."/>
        </authorList>
    </citation>
    <scope>NUCLEOTIDE SEQUENCE [LARGE SCALE GENOMIC DNA]</scope>
    <source>
        <strain evidence="8 9">RN42</strain>
    </source>
</reference>
<feature type="compositionally biased region" description="Polar residues" evidence="6">
    <location>
        <begin position="17"/>
        <end position="33"/>
    </location>
</feature>
<feature type="region of interest" description="Disordered" evidence="6">
    <location>
        <begin position="479"/>
        <end position="498"/>
    </location>
</feature>
<dbReference type="GO" id="GO:0005634">
    <property type="term" value="C:nucleus"/>
    <property type="evidence" value="ECO:0007669"/>
    <property type="project" value="UniProtKB-SubCell"/>
</dbReference>
<protein>
    <recommendedName>
        <fullName evidence="7">HSF-type DNA-binding domain-containing protein</fullName>
    </recommendedName>
</protein>
<feature type="region of interest" description="Disordered" evidence="6">
    <location>
        <begin position="326"/>
        <end position="388"/>
    </location>
</feature>